<dbReference type="Proteomes" id="UP001162131">
    <property type="component" value="Unassembled WGS sequence"/>
</dbReference>
<proteinExistence type="predicted"/>
<reference evidence="1" key="1">
    <citation type="submission" date="2021-09" db="EMBL/GenBank/DDBJ databases">
        <authorList>
            <consortium name="AG Swart"/>
            <person name="Singh M."/>
            <person name="Singh A."/>
            <person name="Seah K."/>
            <person name="Emmerich C."/>
        </authorList>
    </citation>
    <scope>NUCLEOTIDE SEQUENCE</scope>
    <source>
        <strain evidence="1">ATCC30299</strain>
    </source>
</reference>
<evidence type="ECO:0000313" key="2">
    <source>
        <dbReference type="Proteomes" id="UP001162131"/>
    </source>
</evidence>
<gene>
    <name evidence="1" type="ORF">BSTOLATCC_MIC36137</name>
</gene>
<evidence type="ECO:0008006" key="3">
    <source>
        <dbReference type="Google" id="ProtNLM"/>
    </source>
</evidence>
<protein>
    <recommendedName>
        <fullName evidence="3">C2H2-type domain-containing protein</fullName>
    </recommendedName>
</protein>
<organism evidence="1 2">
    <name type="scientific">Blepharisma stoltei</name>
    <dbReference type="NCBI Taxonomy" id="1481888"/>
    <lineage>
        <taxon>Eukaryota</taxon>
        <taxon>Sar</taxon>
        <taxon>Alveolata</taxon>
        <taxon>Ciliophora</taxon>
        <taxon>Postciliodesmatophora</taxon>
        <taxon>Heterotrichea</taxon>
        <taxon>Heterotrichida</taxon>
        <taxon>Blepharismidae</taxon>
        <taxon>Blepharisma</taxon>
    </lineage>
</organism>
<evidence type="ECO:0000313" key="1">
    <source>
        <dbReference type="EMBL" id="CAG9324345.1"/>
    </source>
</evidence>
<name>A0AAU9JJP8_9CILI</name>
<sequence>MQALSAPYQCKGCHVAISSEEFLIHWEPHYIFSVVSNTKVEAENKVTCSSCGKHLGYKEGFAMAFGA</sequence>
<keyword evidence="2" id="KW-1185">Reference proteome</keyword>
<dbReference type="EMBL" id="CAJZBQ010000036">
    <property type="protein sequence ID" value="CAG9324345.1"/>
    <property type="molecule type" value="Genomic_DNA"/>
</dbReference>
<comment type="caution">
    <text evidence="1">The sequence shown here is derived from an EMBL/GenBank/DDBJ whole genome shotgun (WGS) entry which is preliminary data.</text>
</comment>
<accession>A0AAU9JJP8</accession>
<dbReference type="AlphaFoldDB" id="A0AAU9JJP8"/>